<name>A0ABC9X603_GRUJA</name>
<dbReference type="AlphaFoldDB" id="A0ABC9X603"/>
<dbReference type="EMBL" id="BAAFJT010000008">
    <property type="protein sequence ID" value="GAB0192615.1"/>
    <property type="molecule type" value="Genomic_DNA"/>
</dbReference>
<proteinExistence type="predicted"/>
<feature type="region of interest" description="Disordered" evidence="1">
    <location>
        <begin position="114"/>
        <end position="152"/>
    </location>
</feature>
<evidence type="ECO:0000256" key="1">
    <source>
        <dbReference type="SAM" id="MobiDB-lite"/>
    </source>
</evidence>
<dbReference type="Proteomes" id="UP001623348">
    <property type="component" value="Unassembled WGS sequence"/>
</dbReference>
<evidence type="ECO:0000313" key="3">
    <source>
        <dbReference type="Proteomes" id="UP001623348"/>
    </source>
</evidence>
<sequence>MSMRCPWDKCQCCVFVVNTELDLPASRGPIGQAGGLGSEQGYQADRGVMPVLRDPQSLDAFLTGIIVDQHLLVQNSSFGCSHHEMVNFRIVRKGNKTNNSIMILDFRRADWRTQGPSWKNPIEDSSESKRGPGEMVDYQGSPASSRMVHLDE</sequence>
<organism evidence="2 3">
    <name type="scientific">Grus japonensis</name>
    <name type="common">Japanese crane</name>
    <name type="synonym">Red-crowned crane</name>
    <dbReference type="NCBI Taxonomy" id="30415"/>
    <lineage>
        <taxon>Eukaryota</taxon>
        <taxon>Metazoa</taxon>
        <taxon>Chordata</taxon>
        <taxon>Craniata</taxon>
        <taxon>Vertebrata</taxon>
        <taxon>Euteleostomi</taxon>
        <taxon>Archelosauria</taxon>
        <taxon>Archosauria</taxon>
        <taxon>Dinosauria</taxon>
        <taxon>Saurischia</taxon>
        <taxon>Theropoda</taxon>
        <taxon>Coelurosauria</taxon>
        <taxon>Aves</taxon>
        <taxon>Neognathae</taxon>
        <taxon>Neoaves</taxon>
        <taxon>Gruiformes</taxon>
        <taxon>Gruidae</taxon>
        <taxon>Grus</taxon>
    </lineage>
</organism>
<accession>A0ABC9X603</accession>
<gene>
    <name evidence="2" type="ORF">GRJ2_001726800</name>
</gene>
<keyword evidence="3" id="KW-1185">Reference proteome</keyword>
<evidence type="ECO:0000313" key="2">
    <source>
        <dbReference type="EMBL" id="GAB0192615.1"/>
    </source>
</evidence>
<comment type="caution">
    <text evidence="2">The sequence shown here is derived from an EMBL/GenBank/DDBJ whole genome shotgun (WGS) entry which is preliminary data.</text>
</comment>
<protein>
    <submittedName>
        <fullName evidence="2">Uncharacterized protein</fullName>
    </submittedName>
</protein>
<reference evidence="2 3" key="1">
    <citation type="submission" date="2024-06" db="EMBL/GenBank/DDBJ databases">
        <title>The draft genome of Grus japonensis, version 3.</title>
        <authorList>
            <person name="Nabeshima K."/>
            <person name="Suzuki S."/>
            <person name="Onuma M."/>
        </authorList>
    </citation>
    <scope>NUCLEOTIDE SEQUENCE [LARGE SCALE GENOMIC DNA]</scope>
    <source>
        <strain evidence="2 3">451A</strain>
    </source>
</reference>